<keyword evidence="4" id="KW-0378">Hydrolase</keyword>
<dbReference type="SUPFAM" id="SSF144091">
    <property type="entry name" value="Rhomboid-like"/>
    <property type="match status" value="1"/>
</dbReference>
<evidence type="ECO:0000256" key="7">
    <source>
        <dbReference type="SAM" id="Phobius"/>
    </source>
</evidence>
<dbReference type="Pfam" id="PF01694">
    <property type="entry name" value="Rhomboid"/>
    <property type="match status" value="1"/>
</dbReference>
<dbReference type="PANTHER" id="PTHR43731">
    <property type="entry name" value="RHOMBOID PROTEASE"/>
    <property type="match status" value="1"/>
</dbReference>
<evidence type="ECO:0000256" key="5">
    <source>
        <dbReference type="ARBA" id="ARBA00022989"/>
    </source>
</evidence>
<dbReference type="InterPro" id="IPR035952">
    <property type="entry name" value="Rhomboid-like_sf"/>
</dbReference>
<comment type="similarity">
    <text evidence="2">Belongs to the peptidase S54 family.</text>
</comment>
<dbReference type="Gene3D" id="1.20.1540.10">
    <property type="entry name" value="Rhomboid-like"/>
    <property type="match status" value="1"/>
</dbReference>
<gene>
    <name evidence="9" type="ORF">SDC9_96322</name>
</gene>
<organism evidence="9">
    <name type="scientific">bioreactor metagenome</name>
    <dbReference type="NCBI Taxonomy" id="1076179"/>
    <lineage>
        <taxon>unclassified sequences</taxon>
        <taxon>metagenomes</taxon>
        <taxon>ecological metagenomes</taxon>
    </lineage>
</organism>
<keyword evidence="3 7" id="KW-0812">Transmembrane</keyword>
<feature type="transmembrane region" description="Helical" evidence="7">
    <location>
        <begin position="115"/>
        <end position="140"/>
    </location>
</feature>
<comment type="subcellular location">
    <subcellularLocation>
        <location evidence="1">Membrane</location>
        <topology evidence="1">Multi-pass membrane protein</topology>
    </subcellularLocation>
</comment>
<dbReference type="InterPro" id="IPR022764">
    <property type="entry name" value="Peptidase_S54_rhomboid_dom"/>
</dbReference>
<evidence type="ECO:0000259" key="8">
    <source>
        <dbReference type="Pfam" id="PF01694"/>
    </source>
</evidence>
<evidence type="ECO:0000256" key="1">
    <source>
        <dbReference type="ARBA" id="ARBA00004141"/>
    </source>
</evidence>
<dbReference type="InterPro" id="IPR050925">
    <property type="entry name" value="Rhomboid_protease_S54"/>
</dbReference>
<keyword evidence="5 7" id="KW-1133">Transmembrane helix</keyword>
<dbReference type="PANTHER" id="PTHR43731:SF14">
    <property type="entry name" value="PRESENILIN-ASSOCIATED RHOMBOID-LIKE PROTEIN, MITOCHONDRIAL"/>
    <property type="match status" value="1"/>
</dbReference>
<keyword evidence="6 7" id="KW-0472">Membrane</keyword>
<feature type="domain" description="Peptidase S54 rhomboid" evidence="8">
    <location>
        <begin position="39"/>
        <end position="189"/>
    </location>
</feature>
<evidence type="ECO:0000256" key="3">
    <source>
        <dbReference type="ARBA" id="ARBA00022692"/>
    </source>
</evidence>
<reference evidence="9" key="1">
    <citation type="submission" date="2019-08" db="EMBL/GenBank/DDBJ databases">
        <authorList>
            <person name="Kucharzyk K."/>
            <person name="Murdoch R.W."/>
            <person name="Higgins S."/>
            <person name="Loffler F."/>
        </authorList>
    </citation>
    <scope>NUCLEOTIDE SEQUENCE</scope>
</reference>
<dbReference type="EMBL" id="VSSQ01012591">
    <property type="protein sequence ID" value="MPM49592.1"/>
    <property type="molecule type" value="Genomic_DNA"/>
</dbReference>
<evidence type="ECO:0000313" key="9">
    <source>
        <dbReference type="EMBL" id="MPM49592.1"/>
    </source>
</evidence>
<evidence type="ECO:0000256" key="4">
    <source>
        <dbReference type="ARBA" id="ARBA00022801"/>
    </source>
</evidence>
<dbReference type="GO" id="GO:0004252">
    <property type="term" value="F:serine-type endopeptidase activity"/>
    <property type="evidence" value="ECO:0007669"/>
    <property type="project" value="InterPro"/>
</dbReference>
<feature type="transmembrane region" description="Helical" evidence="7">
    <location>
        <begin position="6"/>
        <end position="32"/>
    </location>
</feature>
<feature type="transmembrane region" description="Helical" evidence="7">
    <location>
        <begin position="85"/>
        <end position="103"/>
    </location>
</feature>
<name>A0A645A8Y3_9ZZZZ</name>
<feature type="transmembrane region" description="Helical" evidence="7">
    <location>
        <begin position="146"/>
        <end position="163"/>
    </location>
</feature>
<evidence type="ECO:0000256" key="6">
    <source>
        <dbReference type="ARBA" id="ARBA00023136"/>
    </source>
</evidence>
<evidence type="ECO:0000256" key="2">
    <source>
        <dbReference type="ARBA" id="ARBA00009045"/>
    </source>
</evidence>
<protein>
    <recommendedName>
        <fullName evidence="8">Peptidase S54 rhomboid domain-containing protein</fullName>
    </recommendedName>
</protein>
<comment type="caution">
    <text evidence="9">The sequence shown here is derived from an EMBL/GenBank/DDBJ whole genome shotgun (WGS) entry which is preliminary data.</text>
</comment>
<accession>A0A645A8Y3</accession>
<dbReference type="AlphaFoldDB" id="A0A645A8Y3"/>
<feature type="transmembrane region" description="Helical" evidence="7">
    <location>
        <begin position="175"/>
        <end position="194"/>
    </location>
</feature>
<feature type="transmembrane region" description="Helical" evidence="7">
    <location>
        <begin position="44"/>
        <end position="65"/>
    </location>
</feature>
<sequence length="202" mass="23502">MSITIIIIIATVAVSFIAFSNRALLAQLLFYPWDIRRQNQWYRFITHGFIHADILHLFVNMWVLYIFGDVVENSLKYLYGTEGKLYFMLLYFGGLIFSSMYSYGRHLNNPQYSALGASGAVSGITFAYILMYPLSGLYIFPFPFELPAFVFGILYLIYSWYMGRRGKDNIGHDAHFFGALYGIAFMIILDYRFATMFIENFR</sequence>
<dbReference type="GO" id="GO:0016020">
    <property type="term" value="C:membrane"/>
    <property type="evidence" value="ECO:0007669"/>
    <property type="project" value="UniProtKB-SubCell"/>
</dbReference>
<proteinExistence type="inferred from homology"/>